<evidence type="ECO:0000256" key="1">
    <source>
        <dbReference type="SAM" id="MobiDB-lite"/>
    </source>
</evidence>
<feature type="compositionally biased region" description="Basic residues" evidence="1">
    <location>
        <begin position="74"/>
        <end position="83"/>
    </location>
</feature>
<sequence>MSDYQIIKMKLYQSMFVALVVISVIGDVSHFVHNLGASPGSELSRNSFSLISGSDAIIGALARAIGRAVARRAAAGHRKNRRPSNRERHQNGDARRQRDQNRSDGQKGGKGGKRGRRG</sequence>
<reference evidence="3 4" key="1">
    <citation type="journal article" date="2013" name="Nature">
        <title>Insights into bilaterian evolution from three spiralian genomes.</title>
        <authorList>
            <person name="Simakov O."/>
            <person name="Marletaz F."/>
            <person name="Cho S.J."/>
            <person name="Edsinger-Gonzales E."/>
            <person name="Havlak P."/>
            <person name="Hellsten U."/>
            <person name="Kuo D.H."/>
            <person name="Larsson T."/>
            <person name="Lv J."/>
            <person name="Arendt D."/>
            <person name="Savage R."/>
            <person name="Osoegawa K."/>
            <person name="de Jong P."/>
            <person name="Grimwood J."/>
            <person name="Chapman J.A."/>
            <person name="Shapiro H."/>
            <person name="Aerts A."/>
            <person name="Otillar R.P."/>
            <person name="Terry A.Y."/>
            <person name="Boore J.L."/>
            <person name="Grigoriev I.V."/>
            <person name="Lindberg D.R."/>
            <person name="Seaver E.C."/>
            <person name="Weisblat D.A."/>
            <person name="Putnam N.H."/>
            <person name="Rokhsar D.S."/>
        </authorList>
    </citation>
    <scope>NUCLEOTIDE SEQUENCE [LARGE SCALE GENOMIC DNA]</scope>
</reference>
<dbReference type="KEGG" id="lgi:LOTGIDRAFT_232069"/>
<evidence type="ECO:0000313" key="4">
    <source>
        <dbReference type="Proteomes" id="UP000030746"/>
    </source>
</evidence>
<keyword evidence="4" id="KW-1185">Reference proteome</keyword>
<dbReference type="HOGENOM" id="CLU_166349_0_0_1"/>
<dbReference type="CTD" id="20248802"/>
<gene>
    <name evidence="3" type="ORF">LOTGIDRAFT_232069</name>
</gene>
<dbReference type="Proteomes" id="UP000030746">
    <property type="component" value="Unassembled WGS sequence"/>
</dbReference>
<dbReference type="EMBL" id="KB201656">
    <property type="protein sequence ID" value="ESO95387.1"/>
    <property type="molecule type" value="Genomic_DNA"/>
</dbReference>
<keyword evidence="2" id="KW-0472">Membrane</keyword>
<dbReference type="AlphaFoldDB" id="V4AEV2"/>
<feature type="compositionally biased region" description="Basic and acidic residues" evidence="1">
    <location>
        <begin position="84"/>
        <end position="107"/>
    </location>
</feature>
<dbReference type="RefSeq" id="XP_009053896.1">
    <property type="nucleotide sequence ID" value="XM_009055648.1"/>
</dbReference>
<evidence type="ECO:0000256" key="2">
    <source>
        <dbReference type="SAM" id="Phobius"/>
    </source>
</evidence>
<feature type="region of interest" description="Disordered" evidence="1">
    <location>
        <begin position="70"/>
        <end position="118"/>
    </location>
</feature>
<dbReference type="OrthoDB" id="5986704at2759"/>
<protein>
    <submittedName>
        <fullName evidence="3">Uncharacterized protein</fullName>
    </submittedName>
</protein>
<dbReference type="GeneID" id="20248802"/>
<evidence type="ECO:0000313" key="3">
    <source>
        <dbReference type="EMBL" id="ESO95387.1"/>
    </source>
</evidence>
<name>V4AEV2_LOTGI</name>
<proteinExistence type="predicted"/>
<feature type="transmembrane region" description="Helical" evidence="2">
    <location>
        <begin position="12"/>
        <end position="31"/>
    </location>
</feature>
<accession>V4AEV2</accession>
<keyword evidence="2" id="KW-0812">Transmembrane</keyword>
<feature type="transmembrane region" description="Helical" evidence="2">
    <location>
        <begin position="51"/>
        <end position="70"/>
    </location>
</feature>
<organism evidence="3 4">
    <name type="scientific">Lottia gigantea</name>
    <name type="common">Giant owl limpet</name>
    <dbReference type="NCBI Taxonomy" id="225164"/>
    <lineage>
        <taxon>Eukaryota</taxon>
        <taxon>Metazoa</taxon>
        <taxon>Spiralia</taxon>
        <taxon>Lophotrochozoa</taxon>
        <taxon>Mollusca</taxon>
        <taxon>Gastropoda</taxon>
        <taxon>Patellogastropoda</taxon>
        <taxon>Lottioidea</taxon>
        <taxon>Lottiidae</taxon>
        <taxon>Lottia</taxon>
    </lineage>
</organism>
<keyword evidence="2" id="KW-1133">Transmembrane helix</keyword>